<dbReference type="Pfam" id="PF00577">
    <property type="entry name" value="Usher"/>
    <property type="match status" value="1"/>
</dbReference>
<dbReference type="GO" id="GO:0015473">
    <property type="term" value="F:fimbrial usher porin activity"/>
    <property type="evidence" value="ECO:0007669"/>
    <property type="project" value="InterPro"/>
</dbReference>
<dbReference type="PANTHER" id="PTHR30451">
    <property type="entry name" value="OUTER MEMBRANE USHER PROTEIN"/>
    <property type="match status" value="1"/>
</dbReference>
<dbReference type="AlphaFoldDB" id="A0A448UCC8"/>
<protein>
    <submittedName>
        <fullName evidence="2">Heat shock protein E</fullName>
    </submittedName>
</protein>
<sequence length="837" mass="90815">MRGIKTSSSINRIAASILLCFYPAQVSAQPDFPKPTAFSAEWLPVYPQVAVNGTHSDSLFKFMEHNGRIFAQVETLAALGIYVPSETLTQARRADASVLQTASETIAANGDNGFSNSTEQTVTELQSWLALESIAELNTEYDAARQALSFTAPLAWLNLPISHIKPDGESAYTTVRSDFAGIFNYDFNLSRNGEGRLNQALLTETRLATPAGYLSHNQYWQRGASQSSSAQRNNIRLDTYWRSVWPEQGLALTAGDLLTSQLGGGGSSRIGGIKLEHTYTLQPWRNTAPLRSYLGETTLPGTVDLYLNGVKQYSRQVSAGQYEIILPPTISGSSTARIITTDILGRTVVVDMPLYGGSGMLAKGLKEWSLEAGYLRRQYGKQSFNYGKNLVGSGTFRYGINHYLTAQIHAEGGGGHYQAGLAASTVLGSLGQMNASYARSSYQENKGRQTSISFSTQKRGLSFGAGWSRTDDRFTGVGVIANPSTYRPEGTATRTASASLGVNSNLWGSFNLSYLHSRYQKNEEADKIGVLSWHRNLGQKSSLFLSVSNNFNHTKQRSIHAGASMSLDKGYSATVAANQNNDRSNNYRLSLGKSGSGLGSTTWHVGWQKQIHAKGADKDHINGYLGHNTQYGDGRVSVYHTKGLTNWDAGWNGGLVLMRNGLFATRTINESFAVVSTDGIADVPVSLANNKVGATDRRGLLLVPNLLAFQKNNLDIDITDLPLDIQADRARIQAVPSERSGVTVNFKLNRMHAASLTLKDGQGQLIPGGSSIISENGTPVAVVGFEGKTFIDHLTAGKNRFTVIFPENNGNCRFTLKYQKPSSSDGLPDLGETICTQ</sequence>
<evidence type="ECO:0000313" key="3">
    <source>
        <dbReference type="Proteomes" id="UP000268229"/>
    </source>
</evidence>
<dbReference type="GO" id="GO:0009279">
    <property type="term" value="C:cell outer membrane"/>
    <property type="evidence" value="ECO:0007669"/>
    <property type="project" value="TreeGrafter"/>
</dbReference>
<keyword evidence="1" id="KW-0732">Signal</keyword>
<evidence type="ECO:0000256" key="1">
    <source>
        <dbReference type="SAM" id="SignalP"/>
    </source>
</evidence>
<dbReference type="RefSeq" id="WP_126304780.1">
    <property type="nucleotide sequence ID" value="NZ_LR134516.1"/>
</dbReference>
<dbReference type="KEGG" id="nani:NCTC12227_01290"/>
<dbReference type="EMBL" id="LR134516">
    <property type="protein sequence ID" value="VEJ21548.1"/>
    <property type="molecule type" value="Genomic_DNA"/>
</dbReference>
<name>A0A448UCC8_9NEIS</name>
<keyword evidence="2" id="KW-0346">Stress response</keyword>
<evidence type="ECO:0000313" key="2">
    <source>
        <dbReference type="EMBL" id="VEJ21548.1"/>
    </source>
</evidence>
<gene>
    <name evidence="2" type="primary">htrE</name>
    <name evidence="2" type="ORF">NCTC12227_01290</name>
</gene>
<dbReference type="InterPro" id="IPR000015">
    <property type="entry name" value="Fimb_usher"/>
</dbReference>
<dbReference type="Gene3D" id="2.60.40.3110">
    <property type="match status" value="1"/>
</dbReference>
<dbReference type="PANTHER" id="PTHR30451:SF5">
    <property type="entry name" value="SLR0019 PROTEIN"/>
    <property type="match status" value="1"/>
</dbReference>
<feature type="signal peptide" evidence="1">
    <location>
        <begin position="1"/>
        <end position="28"/>
    </location>
</feature>
<dbReference type="GO" id="GO:0009297">
    <property type="term" value="P:pilus assembly"/>
    <property type="evidence" value="ECO:0007669"/>
    <property type="project" value="InterPro"/>
</dbReference>
<dbReference type="InterPro" id="IPR042186">
    <property type="entry name" value="FimD_plug_dom"/>
</dbReference>
<dbReference type="Gene3D" id="2.60.40.2610">
    <property type="entry name" value="Outer membrane usher protein FimD, plug domain"/>
    <property type="match status" value="1"/>
</dbReference>
<reference evidence="2 3" key="1">
    <citation type="submission" date="2018-12" db="EMBL/GenBank/DDBJ databases">
        <authorList>
            <consortium name="Pathogen Informatics"/>
        </authorList>
    </citation>
    <scope>NUCLEOTIDE SEQUENCE [LARGE SCALE GENOMIC DNA]</scope>
    <source>
        <strain evidence="2 3">NCTC12227</strain>
    </source>
</reference>
<proteinExistence type="predicted"/>
<organism evidence="2 3">
    <name type="scientific">Neisseria animaloris</name>
    <dbReference type="NCBI Taxonomy" id="326522"/>
    <lineage>
        <taxon>Bacteria</taxon>
        <taxon>Pseudomonadati</taxon>
        <taxon>Pseudomonadota</taxon>
        <taxon>Betaproteobacteria</taxon>
        <taxon>Neisseriales</taxon>
        <taxon>Neisseriaceae</taxon>
        <taxon>Neisseria</taxon>
    </lineage>
</organism>
<dbReference type="STRING" id="326522.BWD08_06350"/>
<feature type="chain" id="PRO_5019013071" evidence="1">
    <location>
        <begin position="29"/>
        <end position="837"/>
    </location>
</feature>
<dbReference type="Proteomes" id="UP000268229">
    <property type="component" value="Chromosome"/>
</dbReference>
<accession>A0A448UCC8</accession>
<keyword evidence="3" id="KW-1185">Reference proteome</keyword>
<dbReference type="OrthoDB" id="8587at2"/>